<proteinExistence type="predicted"/>
<evidence type="ECO:0000313" key="3">
    <source>
        <dbReference type="WBParaSite" id="PDA_v2.g21720.t1"/>
    </source>
</evidence>
<evidence type="ECO:0000256" key="1">
    <source>
        <dbReference type="SAM" id="SignalP"/>
    </source>
</evidence>
<dbReference type="WBParaSite" id="PDA_v2.g21720.t1">
    <property type="protein sequence ID" value="PDA_v2.g21720.t1"/>
    <property type="gene ID" value="PDA_v2.g21720"/>
</dbReference>
<sequence length="139" mass="16158">MMKSVSILVSFILFSAVFGMPSKNIRNEITLFDQSLTEAQTKEFMDILSDSSISERQSDEKIDEFISTLNETQQEWYKSIKQRQQLTAQEEKDFRLERIAEMPESLQKIANEIEKLYDDREISIGDKKAKIAEIKNSLP</sequence>
<dbReference type="AlphaFoldDB" id="A0A914PU15"/>
<keyword evidence="2" id="KW-1185">Reference proteome</keyword>
<keyword evidence="1" id="KW-0732">Signal</keyword>
<organism evidence="2 3">
    <name type="scientific">Panagrolaimus davidi</name>
    <dbReference type="NCBI Taxonomy" id="227884"/>
    <lineage>
        <taxon>Eukaryota</taxon>
        <taxon>Metazoa</taxon>
        <taxon>Ecdysozoa</taxon>
        <taxon>Nematoda</taxon>
        <taxon>Chromadorea</taxon>
        <taxon>Rhabditida</taxon>
        <taxon>Tylenchina</taxon>
        <taxon>Panagrolaimomorpha</taxon>
        <taxon>Panagrolaimoidea</taxon>
        <taxon>Panagrolaimidae</taxon>
        <taxon>Panagrolaimus</taxon>
    </lineage>
</organism>
<reference evidence="3" key="1">
    <citation type="submission" date="2022-11" db="UniProtKB">
        <authorList>
            <consortium name="WormBaseParasite"/>
        </authorList>
    </citation>
    <scope>IDENTIFICATION</scope>
</reference>
<evidence type="ECO:0000313" key="2">
    <source>
        <dbReference type="Proteomes" id="UP000887578"/>
    </source>
</evidence>
<feature type="chain" id="PRO_5036721121" evidence="1">
    <location>
        <begin position="20"/>
        <end position="139"/>
    </location>
</feature>
<feature type="signal peptide" evidence="1">
    <location>
        <begin position="1"/>
        <end position="19"/>
    </location>
</feature>
<name>A0A914PU15_9BILA</name>
<dbReference type="Proteomes" id="UP000887578">
    <property type="component" value="Unplaced"/>
</dbReference>
<accession>A0A914PU15</accession>
<protein>
    <submittedName>
        <fullName evidence="3">SXP/RAL-2 family protein Ani s 5-like cation-binding domain-containing protein</fullName>
    </submittedName>
</protein>